<evidence type="ECO:0000313" key="1">
    <source>
        <dbReference type="EMBL" id="MCS5727336.1"/>
    </source>
</evidence>
<comment type="caution">
    <text evidence="1">The sequence shown here is derived from an EMBL/GenBank/DDBJ whole genome shotgun (WGS) entry which is preliminary data.</text>
</comment>
<proteinExistence type="predicted"/>
<sequence>MKTVKYGVEAFQTSDAVANALMTFAASLRSMDHGLLVTVPTIEEDGREGSISLVLGPGIPILSRPSVSAVADPDAVALLEQMSQATRKRTTASAVVPGETGPDIAVHLNLADAEHLERNEI</sequence>
<keyword evidence="2" id="KW-1185">Reference proteome</keyword>
<name>A0AA41XFP3_9MICO</name>
<evidence type="ECO:0000313" key="2">
    <source>
        <dbReference type="Proteomes" id="UP001165587"/>
    </source>
</evidence>
<dbReference type="RefSeq" id="WP_259530328.1">
    <property type="nucleotide sequence ID" value="NZ_JANLCK010000010.1"/>
</dbReference>
<organism evidence="1 2">
    <name type="scientific">Herbiconiux oxytropis</name>
    <dbReference type="NCBI Taxonomy" id="2970915"/>
    <lineage>
        <taxon>Bacteria</taxon>
        <taxon>Bacillati</taxon>
        <taxon>Actinomycetota</taxon>
        <taxon>Actinomycetes</taxon>
        <taxon>Micrococcales</taxon>
        <taxon>Microbacteriaceae</taxon>
        <taxon>Herbiconiux</taxon>
    </lineage>
</organism>
<reference evidence="1" key="1">
    <citation type="submission" date="2022-08" db="EMBL/GenBank/DDBJ databases">
        <authorList>
            <person name="Deng Y."/>
            <person name="Han X.-F."/>
            <person name="Zhang Y.-Q."/>
        </authorList>
    </citation>
    <scope>NUCLEOTIDE SEQUENCE</scope>
    <source>
        <strain evidence="1">CPCC 203407</strain>
    </source>
</reference>
<accession>A0AA41XFP3</accession>
<protein>
    <submittedName>
        <fullName evidence="1">Uncharacterized protein</fullName>
    </submittedName>
</protein>
<dbReference type="EMBL" id="JANLCK010000010">
    <property type="protein sequence ID" value="MCS5727336.1"/>
    <property type="molecule type" value="Genomic_DNA"/>
</dbReference>
<gene>
    <name evidence="1" type="ORF">N1028_15680</name>
</gene>
<dbReference type="Proteomes" id="UP001165587">
    <property type="component" value="Unassembled WGS sequence"/>
</dbReference>
<dbReference type="AlphaFoldDB" id="A0AA41XFP3"/>